<evidence type="ECO:0000256" key="1">
    <source>
        <dbReference type="ARBA" id="ARBA00022664"/>
    </source>
</evidence>
<gene>
    <name evidence="4" type="ORF">DFH07DRAFT_695988</name>
</gene>
<evidence type="ECO:0000313" key="4">
    <source>
        <dbReference type="EMBL" id="KAJ7732729.1"/>
    </source>
</evidence>
<dbReference type="Pfam" id="PF00098">
    <property type="entry name" value="zf-CCHC"/>
    <property type="match status" value="1"/>
</dbReference>
<dbReference type="SUPFAM" id="SSF57756">
    <property type="entry name" value="Retrovirus zinc finger-like domains"/>
    <property type="match status" value="1"/>
</dbReference>
<dbReference type="Gene3D" id="4.10.60.10">
    <property type="entry name" value="Zinc finger, CCHC-type"/>
    <property type="match status" value="1"/>
</dbReference>
<evidence type="ECO:0000313" key="5">
    <source>
        <dbReference type="Proteomes" id="UP001215280"/>
    </source>
</evidence>
<keyword evidence="2" id="KW-0862">Zinc</keyword>
<organism evidence="4 5">
    <name type="scientific">Mycena maculata</name>
    <dbReference type="NCBI Taxonomy" id="230809"/>
    <lineage>
        <taxon>Eukaryota</taxon>
        <taxon>Fungi</taxon>
        <taxon>Dikarya</taxon>
        <taxon>Basidiomycota</taxon>
        <taxon>Agaricomycotina</taxon>
        <taxon>Agaricomycetes</taxon>
        <taxon>Agaricomycetidae</taxon>
        <taxon>Agaricales</taxon>
        <taxon>Marasmiineae</taxon>
        <taxon>Mycenaceae</taxon>
        <taxon>Mycena</taxon>
    </lineage>
</organism>
<evidence type="ECO:0000256" key="2">
    <source>
        <dbReference type="PROSITE-ProRule" id="PRU00047"/>
    </source>
</evidence>
<feature type="non-terminal residue" evidence="4">
    <location>
        <position position="1"/>
    </location>
</feature>
<keyword evidence="2" id="KW-0863">Zinc-finger</keyword>
<dbReference type="PROSITE" id="PS50158">
    <property type="entry name" value="ZF_CCHC"/>
    <property type="match status" value="1"/>
</dbReference>
<dbReference type="EMBL" id="JARJLG010000173">
    <property type="protein sequence ID" value="KAJ7732729.1"/>
    <property type="molecule type" value="Genomic_DNA"/>
</dbReference>
<dbReference type="SMART" id="SM00343">
    <property type="entry name" value="ZnF_C2HC"/>
    <property type="match status" value="1"/>
</dbReference>
<dbReference type="GO" id="GO:0008270">
    <property type="term" value="F:zinc ion binding"/>
    <property type="evidence" value="ECO:0007669"/>
    <property type="project" value="UniProtKB-KW"/>
</dbReference>
<dbReference type="InterPro" id="IPR036875">
    <property type="entry name" value="Znf_CCHC_sf"/>
</dbReference>
<dbReference type="GO" id="GO:0006397">
    <property type="term" value="P:mRNA processing"/>
    <property type="evidence" value="ECO:0007669"/>
    <property type="project" value="UniProtKB-KW"/>
</dbReference>
<dbReference type="Proteomes" id="UP001215280">
    <property type="component" value="Unassembled WGS sequence"/>
</dbReference>
<accession>A0AAD7I1Z9</accession>
<feature type="domain" description="CCHC-type" evidence="3">
    <location>
        <begin position="95"/>
        <end position="110"/>
    </location>
</feature>
<evidence type="ECO:0000259" key="3">
    <source>
        <dbReference type="PROSITE" id="PS50158"/>
    </source>
</evidence>
<proteinExistence type="predicted"/>
<dbReference type="InterPro" id="IPR001878">
    <property type="entry name" value="Znf_CCHC"/>
</dbReference>
<sequence length="131" mass="14092">FVVVANYVPTSFDPKAEGARTAIYYENSGTIPSPSSVLEVRWLHAQKDASVKKSASSLVIILDDRKIADALIHCSLALAGTSCPVSQFDPGPTQCFHCQEFGHQAKACPKRKDPATIKCARCAGSHATREC</sequence>
<feature type="non-terminal residue" evidence="4">
    <location>
        <position position="131"/>
    </location>
</feature>
<name>A0AAD7I1Z9_9AGAR</name>
<dbReference type="GO" id="GO:0003676">
    <property type="term" value="F:nucleic acid binding"/>
    <property type="evidence" value="ECO:0007669"/>
    <property type="project" value="InterPro"/>
</dbReference>
<comment type="caution">
    <text evidence="4">The sequence shown here is derived from an EMBL/GenBank/DDBJ whole genome shotgun (WGS) entry which is preliminary data.</text>
</comment>
<dbReference type="AlphaFoldDB" id="A0AAD7I1Z9"/>
<keyword evidence="2" id="KW-0479">Metal-binding</keyword>
<keyword evidence="1" id="KW-0507">mRNA processing</keyword>
<protein>
    <recommendedName>
        <fullName evidence="3">CCHC-type domain-containing protein</fullName>
    </recommendedName>
</protein>
<keyword evidence="5" id="KW-1185">Reference proteome</keyword>
<reference evidence="4" key="1">
    <citation type="submission" date="2023-03" db="EMBL/GenBank/DDBJ databases">
        <title>Massive genome expansion in bonnet fungi (Mycena s.s.) driven by repeated elements and novel gene families across ecological guilds.</title>
        <authorList>
            <consortium name="Lawrence Berkeley National Laboratory"/>
            <person name="Harder C.B."/>
            <person name="Miyauchi S."/>
            <person name="Viragh M."/>
            <person name="Kuo A."/>
            <person name="Thoen E."/>
            <person name="Andreopoulos B."/>
            <person name="Lu D."/>
            <person name="Skrede I."/>
            <person name="Drula E."/>
            <person name="Henrissat B."/>
            <person name="Morin E."/>
            <person name="Kohler A."/>
            <person name="Barry K."/>
            <person name="LaButti K."/>
            <person name="Morin E."/>
            <person name="Salamov A."/>
            <person name="Lipzen A."/>
            <person name="Mereny Z."/>
            <person name="Hegedus B."/>
            <person name="Baldrian P."/>
            <person name="Stursova M."/>
            <person name="Weitz H."/>
            <person name="Taylor A."/>
            <person name="Grigoriev I.V."/>
            <person name="Nagy L.G."/>
            <person name="Martin F."/>
            <person name="Kauserud H."/>
        </authorList>
    </citation>
    <scope>NUCLEOTIDE SEQUENCE</scope>
    <source>
        <strain evidence="4">CBHHK188m</strain>
    </source>
</reference>